<dbReference type="EMBL" id="QGKX02001521">
    <property type="protein sequence ID" value="KAF3512947.1"/>
    <property type="molecule type" value="Genomic_DNA"/>
</dbReference>
<gene>
    <name evidence="1" type="ORF">F2Q69_00009482</name>
</gene>
<sequence length="213" mass="23384">MAINNPSQSSDMSNIGTCSPSSIVVLPLQNTRQILAVDMYPAPILIKLSRKAPPASTSANHAPFRDTWRAFFKLLILTHGGSYGLMVYLNPSRSRQEALSNNTSFEYEQTCVTAVGSVSSPFSQLEEMARFCIKHQLMANSQVHLSIFECMVVEMIFSLCNMCYLPTEYLLVTSNILKIADFGLASEVASMPPQKCRTSFSAMSASLPAHQSA</sequence>
<reference evidence="1" key="1">
    <citation type="submission" date="2019-12" db="EMBL/GenBank/DDBJ databases">
        <title>Genome sequencing and annotation of Brassica cretica.</title>
        <authorList>
            <person name="Studholme D.J."/>
            <person name="Sarris P."/>
        </authorList>
    </citation>
    <scope>NUCLEOTIDE SEQUENCE</scope>
    <source>
        <strain evidence="1">PFS-109/04</strain>
        <tissue evidence="1">Leaf</tissue>
    </source>
</reference>
<dbReference type="Proteomes" id="UP000712600">
    <property type="component" value="Unassembled WGS sequence"/>
</dbReference>
<dbReference type="AlphaFoldDB" id="A0A8S9PIZ7"/>
<evidence type="ECO:0000313" key="1">
    <source>
        <dbReference type="EMBL" id="KAF3512947.1"/>
    </source>
</evidence>
<protein>
    <recommendedName>
        <fullName evidence="3">Protein kinase domain-containing protein</fullName>
    </recommendedName>
</protein>
<proteinExistence type="predicted"/>
<evidence type="ECO:0008006" key="3">
    <source>
        <dbReference type="Google" id="ProtNLM"/>
    </source>
</evidence>
<accession>A0A8S9PIZ7</accession>
<comment type="caution">
    <text evidence="1">The sequence shown here is derived from an EMBL/GenBank/DDBJ whole genome shotgun (WGS) entry which is preliminary data.</text>
</comment>
<evidence type="ECO:0000313" key="2">
    <source>
        <dbReference type="Proteomes" id="UP000712600"/>
    </source>
</evidence>
<name>A0A8S9PIZ7_BRACR</name>
<organism evidence="1 2">
    <name type="scientific">Brassica cretica</name>
    <name type="common">Mustard</name>
    <dbReference type="NCBI Taxonomy" id="69181"/>
    <lineage>
        <taxon>Eukaryota</taxon>
        <taxon>Viridiplantae</taxon>
        <taxon>Streptophyta</taxon>
        <taxon>Embryophyta</taxon>
        <taxon>Tracheophyta</taxon>
        <taxon>Spermatophyta</taxon>
        <taxon>Magnoliopsida</taxon>
        <taxon>eudicotyledons</taxon>
        <taxon>Gunneridae</taxon>
        <taxon>Pentapetalae</taxon>
        <taxon>rosids</taxon>
        <taxon>malvids</taxon>
        <taxon>Brassicales</taxon>
        <taxon>Brassicaceae</taxon>
        <taxon>Brassiceae</taxon>
        <taxon>Brassica</taxon>
    </lineage>
</organism>